<dbReference type="NCBIfam" id="TIGR02273">
    <property type="entry name" value="16S_RimM"/>
    <property type="match status" value="1"/>
</dbReference>
<organism evidence="7 8">
    <name type="scientific">Candidatus Coatesbacteria bacterium 4484_99</name>
    <dbReference type="NCBI Taxonomy" id="1970774"/>
    <lineage>
        <taxon>Bacteria</taxon>
        <taxon>Candidatus Coatesiibacteriota</taxon>
    </lineage>
</organism>
<evidence type="ECO:0000313" key="8">
    <source>
        <dbReference type="Proteomes" id="UP000192611"/>
    </source>
</evidence>
<dbReference type="GO" id="GO:0006364">
    <property type="term" value="P:rRNA processing"/>
    <property type="evidence" value="ECO:0007669"/>
    <property type="project" value="UniProtKB-UniRule"/>
</dbReference>
<comment type="caution">
    <text evidence="7">The sequence shown here is derived from an EMBL/GenBank/DDBJ whole genome shotgun (WGS) entry which is preliminary data.</text>
</comment>
<dbReference type="Gene3D" id="2.30.30.240">
    <property type="entry name" value="PRC-barrel domain"/>
    <property type="match status" value="1"/>
</dbReference>
<evidence type="ECO:0000256" key="1">
    <source>
        <dbReference type="ARBA" id="ARBA00022490"/>
    </source>
</evidence>
<reference evidence="8" key="1">
    <citation type="submission" date="2017-03" db="EMBL/GenBank/DDBJ databases">
        <title>Novel pathways for hydrocarbon cycling and metabolic interdependencies in hydrothermal sediment communities.</title>
        <authorList>
            <person name="Dombrowski N."/>
            <person name="Seitz K."/>
            <person name="Teske A."/>
            <person name="Baker B."/>
        </authorList>
    </citation>
    <scope>NUCLEOTIDE SEQUENCE [LARGE SCALE GENOMIC DNA]</scope>
</reference>
<keyword evidence="2 5" id="KW-0690">Ribosome biogenesis</keyword>
<accession>A0A1W9S004</accession>
<dbReference type="GO" id="GO:0005737">
    <property type="term" value="C:cytoplasm"/>
    <property type="evidence" value="ECO:0007669"/>
    <property type="project" value="UniProtKB-SubCell"/>
</dbReference>
<evidence type="ECO:0000259" key="6">
    <source>
        <dbReference type="Pfam" id="PF01782"/>
    </source>
</evidence>
<comment type="similarity">
    <text evidence="5">Belongs to the RimM family.</text>
</comment>
<dbReference type="InterPro" id="IPR011033">
    <property type="entry name" value="PRC_barrel-like_sf"/>
</dbReference>
<dbReference type="GO" id="GO:0005840">
    <property type="term" value="C:ribosome"/>
    <property type="evidence" value="ECO:0007669"/>
    <property type="project" value="InterPro"/>
</dbReference>
<evidence type="ECO:0000256" key="5">
    <source>
        <dbReference type="HAMAP-Rule" id="MF_00014"/>
    </source>
</evidence>
<comment type="domain">
    <text evidence="5">The PRC barrel domain binds ribosomal protein uS19.</text>
</comment>
<dbReference type="Gene3D" id="2.40.30.60">
    <property type="entry name" value="RimM"/>
    <property type="match status" value="1"/>
</dbReference>
<dbReference type="Proteomes" id="UP000192611">
    <property type="component" value="Unassembled WGS sequence"/>
</dbReference>
<evidence type="ECO:0000256" key="3">
    <source>
        <dbReference type="ARBA" id="ARBA00022552"/>
    </source>
</evidence>
<dbReference type="InterPro" id="IPR011961">
    <property type="entry name" value="RimM"/>
</dbReference>
<dbReference type="SUPFAM" id="SSF50447">
    <property type="entry name" value="Translation proteins"/>
    <property type="match status" value="1"/>
</dbReference>
<dbReference type="SUPFAM" id="SSF50346">
    <property type="entry name" value="PRC-barrel domain"/>
    <property type="match status" value="1"/>
</dbReference>
<protein>
    <recommendedName>
        <fullName evidence="5">Ribosome maturation factor RimM</fullName>
    </recommendedName>
</protein>
<comment type="function">
    <text evidence="5">An accessory protein needed during the final step in the assembly of 30S ribosomal subunit, possibly for assembly of the head region. Essential for efficient processing of 16S rRNA. May be needed both before and after RbfA during the maturation of 16S rRNA. It has affinity for free ribosomal 30S subunits but not for 70S ribosomes.</text>
</comment>
<keyword evidence="4 5" id="KW-0143">Chaperone</keyword>
<dbReference type="InterPro" id="IPR002676">
    <property type="entry name" value="RimM_N"/>
</dbReference>
<evidence type="ECO:0000256" key="2">
    <source>
        <dbReference type="ARBA" id="ARBA00022517"/>
    </source>
</evidence>
<keyword evidence="1 5" id="KW-0963">Cytoplasm</keyword>
<comment type="subunit">
    <text evidence="5">Binds ribosomal protein uS19.</text>
</comment>
<dbReference type="InterPro" id="IPR036976">
    <property type="entry name" value="RimM_N_sf"/>
</dbReference>
<comment type="subcellular location">
    <subcellularLocation>
        <location evidence="5">Cytoplasm</location>
    </subcellularLocation>
</comment>
<feature type="domain" description="RimM N-terminal" evidence="6">
    <location>
        <begin position="20"/>
        <end position="98"/>
    </location>
</feature>
<dbReference type="PANTHER" id="PTHR33692">
    <property type="entry name" value="RIBOSOME MATURATION FACTOR RIMM"/>
    <property type="match status" value="1"/>
</dbReference>
<dbReference type="AlphaFoldDB" id="A0A1W9S004"/>
<dbReference type="PANTHER" id="PTHR33692:SF1">
    <property type="entry name" value="RIBOSOME MATURATION FACTOR RIMM"/>
    <property type="match status" value="1"/>
</dbReference>
<gene>
    <name evidence="5" type="primary">rimM</name>
    <name evidence="7" type="ORF">B6D57_04765</name>
</gene>
<dbReference type="EMBL" id="NATQ01000099">
    <property type="protein sequence ID" value="OQX90123.1"/>
    <property type="molecule type" value="Genomic_DNA"/>
</dbReference>
<sequence length="175" mass="20094">MSRTGFESIKQVSEKEYAIIGKILRPFGIKGDLIFQTVDDRRLYEHINKVAYITEEGLETISIIWRGMHHSRSIIHLEGVDSRSSAEGFRNTTILVKIKELPELPENEYYEFELVDKNVISEENKILGKIDYVIYTGGTDVLVLSDGTLVPFCEYYIIEITDEYVKLKIPKAENG</sequence>
<evidence type="ECO:0000313" key="7">
    <source>
        <dbReference type="EMBL" id="OQX90123.1"/>
    </source>
</evidence>
<proteinExistence type="inferred from homology"/>
<dbReference type="HAMAP" id="MF_00014">
    <property type="entry name" value="Ribosome_mat_RimM"/>
    <property type="match status" value="1"/>
</dbReference>
<dbReference type="InterPro" id="IPR009000">
    <property type="entry name" value="Transl_B-barrel_sf"/>
</dbReference>
<dbReference type="Pfam" id="PF01782">
    <property type="entry name" value="RimM"/>
    <property type="match status" value="1"/>
</dbReference>
<evidence type="ECO:0000256" key="4">
    <source>
        <dbReference type="ARBA" id="ARBA00023186"/>
    </source>
</evidence>
<dbReference type="GO" id="GO:0042274">
    <property type="term" value="P:ribosomal small subunit biogenesis"/>
    <property type="evidence" value="ECO:0007669"/>
    <property type="project" value="UniProtKB-UniRule"/>
</dbReference>
<name>A0A1W9S004_9BACT</name>
<dbReference type="GO" id="GO:0043022">
    <property type="term" value="F:ribosome binding"/>
    <property type="evidence" value="ECO:0007669"/>
    <property type="project" value="InterPro"/>
</dbReference>
<keyword evidence="3 5" id="KW-0698">rRNA processing</keyword>